<proteinExistence type="predicted"/>
<dbReference type="InterPro" id="IPR006121">
    <property type="entry name" value="HMA_dom"/>
</dbReference>
<gene>
    <name evidence="2" type="ORF">E2C06_12980</name>
</gene>
<dbReference type="CDD" id="cd00371">
    <property type="entry name" value="HMA"/>
    <property type="match status" value="1"/>
</dbReference>
<name>A0A4R5QHC8_9PROT</name>
<dbReference type="GO" id="GO:0046872">
    <property type="term" value="F:metal ion binding"/>
    <property type="evidence" value="ECO:0007669"/>
    <property type="project" value="InterPro"/>
</dbReference>
<evidence type="ECO:0000313" key="2">
    <source>
        <dbReference type="EMBL" id="TDH62179.1"/>
    </source>
</evidence>
<dbReference type="Pfam" id="PF00403">
    <property type="entry name" value="HMA"/>
    <property type="match status" value="1"/>
</dbReference>
<dbReference type="InterPro" id="IPR036163">
    <property type="entry name" value="HMA_dom_sf"/>
</dbReference>
<keyword evidence="3" id="KW-1185">Reference proteome</keyword>
<evidence type="ECO:0000259" key="1">
    <source>
        <dbReference type="PROSITE" id="PS50846"/>
    </source>
</evidence>
<reference evidence="2 3" key="1">
    <citation type="journal article" date="2016" name="J. Microbiol.">
        <title>Dankookia rubra gen. nov., sp. nov., an alphaproteobacterium isolated from sediment of a shallow stream.</title>
        <authorList>
            <person name="Kim W.H."/>
            <person name="Kim D.H."/>
            <person name="Kang K."/>
            <person name="Ahn T.Y."/>
        </authorList>
    </citation>
    <scope>NUCLEOTIDE SEQUENCE [LARGE SCALE GENOMIC DNA]</scope>
    <source>
        <strain evidence="2 3">JCM30602</strain>
    </source>
</reference>
<accession>A0A4R5QHC8</accession>
<dbReference type="SUPFAM" id="SSF55008">
    <property type="entry name" value="HMA, heavy metal-associated domain"/>
    <property type="match status" value="1"/>
</dbReference>
<evidence type="ECO:0000313" key="3">
    <source>
        <dbReference type="Proteomes" id="UP000295096"/>
    </source>
</evidence>
<dbReference type="Gene3D" id="3.30.70.100">
    <property type="match status" value="1"/>
</dbReference>
<dbReference type="Proteomes" id="UP000295096">
    <property type="component" value="Unassembled WGS sequence"/>
</dbReference>
<dbReference type="PROSITE" id="PS50846">
    <property type="entry name" value="HMA_2"/>
    <property type="match status" value="1"/>
</dbReference>
<organism evidence="2 3">
    <name type="scientific">Dankookia rubra</name>
    <dbReference type="NCBI Taxonomy" id="1442381"/>
    <lineage>
        <taxon>Bacteria</taxon>
        <taxon>Pseudomonadati</taxon>
        <taxon>Pseudomonadota</taxon>
        <taxon>Alphaproteobacteria</taxon>
        <taxon>Acetobacterales</taxon>
        <taxon>Roseomonadaceae</taxon>
        <taxon>Dankookia</taxon>
    </lineage>
</organism>
<sequence length="97" mass="9719">MIPERLALSGQDRDCTVLFIGGMTCGYCANAVHRALSRVPGTISVEVDLAAGCAMVLGSACLEDLLVAVTGAGYRAVMEPGGSPGRGPRAGGCGCSC</sequence>
<feature type="domain" description="HMA" evidence="1">
    <location>
        <begin position="14"/>
        <end position="77"/>
    </location>
</feature>
<comment type="caution">
    <text evidence="2">The sequence shown here is derived from an EMBL/GenBank/DDBJ whole genome shotgun (WGS) entry which is preliminary data.</text>
</comment>
<dbReference type="AlphaFoldDB" id="A0A4R5QHC8"/>
<dbReference type="EMBL" id="SMSJ01000014">
    <property type="protein sequence ID" value="TDH62179.1"/>
    <property type="molecule type" value="Genomic_DNA"/>
</dbReference>
<dbReference type="OrthoDB" id="9801832at2"/>
<protein>
    <submittedName>
        <fullName evidence="2">Copper chaperone</fullName>
    </submittedName>
</protein>